<evidence type="ECO:0000313" key="1">
    <source>
        <dbReference type="EMBL" id="GGP20326.1"/>
    </source>
</evidence>
<protein>
    <submittedName>
        <fullName evidence="1">Uncharacterized protein</fullName>
    </submittedName>
</protein>
<accession>A0A830GVX7</accession>
<dbReference type="EMBL" id="BMNL01000002">
    <property type="protein sequence ID" value="GGP20326.1"/>
    <property type="molecule type" value="Genomic_DNA"/>
</dbReference>
<evidence type="ECO:0000313" key="2">
    <source>
        <dbReference type="Proteomes" id="UP000610960"/>
    </source>
</evidence>
<sequence length="558" mass="60341">MKPLLAVLAIIIIAYLGLFIYAHAGHAIFRYSWEGYSLTYVRYPRLPWPLDVLAFDQPGEYPSIQVNIMNAPKPYPRANARFSVYAVGPAVNGFVDVGRYLSNSTSFSMNLGGYTEYADELDRYLGMTPDDAGPSVTLFISSIGYYGGSPGVSTGFVTIPIIPGLAEGSMIYLDVNFSGIPKAPTLAINGSPMRFTASSSAPQPPGEISLGCVAIGNGPYQNYGECWYWELTKVLLEENNTPFPIVAGMVRQERNYAGGGTYNESNYIASITADSLIQLSIISYTKVGFYSTLSIPTTTGVNIVSPGYGYELSLPTGRSSYMLLSYQCVFANPNYDFSSSYCSYSGIPPSTAPSLTRLGAYGIDLVGYLEVANYTEYECKGPVGDPCYGSITPIRWAIMTWFAAYNNTSVGELEAGTMSPTTMMNYIDELMNYGDLNITLLKDDAIYLTLGSIDSQVGATPLFALSGSLGAMLKAMGVEVPPGLEPFLNYLIVGVSAQSQSVSAIGSAVFISMTPPKFSVCTSPVDYWFDYDVYIQQLNGYYPAPALYVDFNAGPCIG</sequence>
<organism evidence="1 2">
    <name type="scientific">Thermocladium modestius</name>
    <dbReference type="NCBI Taxonomy" id="62609"/>
    <lineage>
        <taxon>Archaea</taxon>
        <taxon>Thermoproteota</taxon>
        <taxon>Thermoprotei</taxon>
        <taxon>Thermoproteales</taxon>
        <taxon>Thermoproteaceae</taxon>
        <taxon>Thermocladium</taxon>
    </lineage>
</organism>
<dbReference type="Proteomes" id="UP000610960">
    <property type="component" value="Unassembled WGS sequence"/>
</dbReference>
<dbReference type="RefSeq" id="WP_188596144.1">
    <property type="nucleotide sequence ID" value="NZ_BMNL01000002.1"/>
</dbReference>
<gene>
    <name evidence="1" type="ORF">GCM10007981_07950</name>
</gene>
<dbReference type="AlphaFoldDB" id="A0A830GVX7"/>
<keyword evidence="2" id="KW-1185">Reference proteome</keyword>
<name>A0A830GVX7_9CREN</name>
<reference evidence="1" key="2">
    <citation type="submission" date="2020-09" db="EMBL/GenBank/DDBJ databases">
        <authorList>
            <person name="Sun Q."/>
            <person name="Ohkuma M."/>
        </authorList>
    </citation>
    <scope>NUCLEOTIDE SEQUENCE</scope>
    <source>
        <strain evidence="1">JCM 10088</strain>
    </source>
</reference>
<proteinExistence type="predicted"/>
<comment type="caution">
    <text evidence="1">The sequence shown here is derived from an EMBL/GenBank/DDBJ whole genome shotgun (WGS) entry which is preliminary data.</text>
</comment>
<reference evidence="1" key="1">
    <citation type="journal article" date="2014" name="Int. J. Syst. Evol. Microbiol.">
        <title>Complete genome sequence of Corynebacterium casei LMG S-19264T (=DSM 44701T), isolated from a smear-ripened cheese.</title>
        <authorList>
            <consortium name="US DOE Joint Genome Institute (JGI-PGF)"/>
            <person name="Walter F."/>
            <person name="Albersmeier A."/>
            <person name="Kalinowski J."/>
            <person name="Ruckert C."/>
        </authorList>
    </citation>
    <scope>NUCLEOTIDE SEQUENCE</scope>
    <source>
        <strain evidence="1">JCM 10088</strain>
    </source>
</reference>
<dbReference type="OrthoDB" id="28379at2157"/>